<dbReference type="InterPro" id="IPR052530">
    <property type="entry name" value="NAD(P)H_nitroreductase"/>
</dbReference>
<sequence length="214" mass="24315">MSIINIIKKRKTLKVMANTNEPLPVRENYHHIIEDLIDAAGWAPFHYACHKSHRERNDQGSIVPWRFYILDSSACRGLLKKFQEQSIDAGKILGMLAAADALIQVTWLPDPKTTNDQHLFDPSLKNMEHIAAASAAIQNLLLTATAKDIPNYWSSGGKLREPEVFKWLNIPNQEILLGSIFLFPENHQKADTIDGKLRDMRGVVKDYTTWITLD</sequence>
<accession>A0ABT8KXR4</accession>
<dbReference type="RefSeq" id="WP_346755619.1">
    <property type="nucleotide sequence ID" value="NZ_JAUJEA010000021.1"/>
</dbReference>
<feature type="domain" description="Nitroreductase" evidence="1">
    <location>
        <begin position="33"/>
        <end position="177"/>
    </location>
</feature>
<evidence type="ECO:0000313" key="2">
    <source>
        <dbReference type="EMBL" id="MDN5205597.1"/>
    </source>
</evidence>
<dbReference type="PANTHER" id="PTHR43821:SF1">
    <property type="entry name" value="NAD(P)H NITROREDUCTASE YDJA-RELATED"/>
    <property type="match status" value="1"/>
</dbReference>
<comment type="caution">
    <text evidence="2">The sequence shown here is derived from an EMBL/GenBank/DDBJ whole genome shotgun (WGS) entry which is preliminary data.</text>
</comment>
<proteinExistence type="predicted"/>
<protein>
    <submittedName>
        <fullName evidence="2">Nitroreductase family protein</fullName>
    </submittedName>
</protein>
<organism evidence="2 3">
    <name type="scientific">Splendidivirga corallicola</name>
    <dbReference type="NCBI Taxonomy" id="3051826"/>
    <lineage>
        <taxon>Bacteria</taxon>
        <taxon>Pseudomonadati</taxon>
        <taxon>Bacteroidota</taxon>
        <taxon>Cytophagia</taxon>
        <taxon>Cytophagales</taxon>
        <taxon>Splendidivirgaceae</taxon>
        <taxon>Splendidivirga</taxon>
    </lineage>
</organism>
<dbReference type="SUPFAM" id="SSF55469">
    <property type="entry name" value="FMN-dependent nitroreductase-like"/>
    <property type="match status" value="1"/>
</dbReference>
<evidence type="ECO:0000259" key="1">
    <source>
        <dbReference type="Pfam" id="PF00881"/>
    </source>
</evidence>
<dbReference type="PANTHER" id="PTHR43821">
    <property type="entry name" value="NAD(P)H NITROREDUCTASE YDJA-RELATED"/>
    <property type="match status" value="1"/>
</dbReference>
<dbReference type="Gene3D" id="3.40.109.10">
    <property type="entry name" value="NADH Oxidase"/>
    <property type="match status" value="1"/>
</dbReference>
<keyword evidence="3" id="KW-1185">Reference proteome</keyword>
<gene>
    <name evidence="2" type="ORF">QQ008_29705</name>
</gene>
<name>A0ABT8KXR4_9BACT</name>
<dbReference type="InterPro" id="IPR029479">
    <property type="entry name" value="Nitroreductase"/>
</dbReference>
<dbReference type="EMBL" id="JAUJEA010000021">
    <property type="protein sequence ID" value="MDN5205597.1"/>
    <property type="molecule type" value="Genomic_DNA"/>
</dbReference>
<dbReference type="InterPro" id="IPR000415">
    <property type="entry name" value="Nitroreductase-like"/>
</dbReference>
<evidence type="ECO:0000313" key="3">
    <source>
        <dbReference type="Proteomes" id="UP001172082"/>
    </source>
</evidence>
<dbReference type="Proteomes" id="UP001172082">
    <property type="component" value="Unassembled WGS sequence"/>
</dbReference>
<reference evidence="2" key="1">
    <citation type="submission" date="2023-06" db="EMBL/GenBank/DDBJ databases">
        <title>Genomic of Parafulvivirga corallium.</title>
        <authorList>
            <person name="Wang G."/>
        </authorList>
    </citation>
    <scope>NUCLEOTIDE SEQUENCE</scope>
    <source>
        <strain evidence="2">BMA10</strain>
    </source>
</reference>
<dbReference type="Pfam" id="PF00881">
    <property type="entry name" value="Nitroreductase"/>
    <property type="match status" value="1"/>
</dbReference>